<feature type="transmembrane region" description="Helical" evidence="5">
    <location>
        <begin position="376"/>
        <end position="397"/>
    </location>
</feature>
<dbReference type="AlphaFoldDB" id="A0A6P4AE36"/>
<feature type="transmembrane region" description="Helical" evidence="5">
    <location>
        <begin position="526"/>
        <end position="545"/>
    </location>
</feature>
<sequence>MGGQSGKWMILVATIWIQAFTGTNFDFSSYSSDLKSVLGISQVQLNYLSMASDMGKALGWCSGVSLLYLPMWVVIFIAASMGFFGYGLQWLVIRKFISLPYFLVVILCLLGGCSICWFNTVCHVLCIKNFPTSLPLALSLSVSFNGVSAALYTLIANAINPNDDTLYLLLNALVPLFASTLTLIPILLRRLPLQPINSADSAIHHDSLIFLILYILAAFTGVYLLFLNSISSILHRAHLLLLGAIILLLLPLCLPVIAYAREWSSPSVHYTSRLKNSSFIDPEADELHKELIGKDTAAAAATCPTTYEVPVIEKEGCFGKVIMEKDRLTSLGEEHRAGLLIHRLDFWLYFVSYFCGGTLGLVYSNNLGQISESLGYTSHTSSLVMLYSLCSFFGRLLSAAPDFLHDKVYFARTGWLAVALLPVPMALFSLAASGSEVALHAGTALIGLSSGFVFSAAVSITSELFGPNSAGINHNILITNIPIGSLFYGLVAAIVYDSNEGSSGLDQSLLKEATVCIGRKCYWQTFMWWGCFSLLGLGSSFLLFIRTRPAYDRSERNNRCVPPPSSSDNQILLCTS</sequence>
<dbReference type="InParanoid" id="A0A6P4AE36"/>
<feature type="transmembrane region" description="Helical" evidence="5">
    <location>
        <begin position="208"/>
        <end position="227"/>
    </location>
</feature>
<dbReference type="GO" id="GO:0016020">
    <property type="term" value="C:membrane"/>
    <property type="evidence" value="ECO:0007669"/>
    <property type="project" value="UniProtKB-SubCell"/>
</dbReference>
<evidence type="ECO:0000256" key="2">
    <source>
        <dbReference type="ARBA" id="ARBA00022692"/>
    </source>
</evidence>
<feature type="transmembrane region" description="Helical" evidence="5">
    <location>
        <begin position="477"/>
        <end position="496"/>
    </location>
</feature>
<dbReference type="SUPFAM" id="SSF103473">
    <property type="entry name" value="MFS general substrate transporter"/>
    <property type="match status" value="1"/>
</dbReference>
<dbReference type="PANTHER" id="PTHR21576:SF134">
    <property type="entry name" value="NODULIN-LIKE DOMAIN-CONTAINING PROTEIN"/>
    <property type="match status" value="1"/>
</dbReference>
<evidence type="ECO:0000256" key="1">
    <source>
        <dbReference type="ARBA" id="ARBA00004141"/>
    </source>
</evidence>
<feature type="transmembrane region" description="Helical" evidence="5">
    <location>
        <begin position="444"/>
        <end position="465"/>
    </location>
</feature>
<keyword evidence="9" id="KW-1185">Reference proteome</keyword>
<feature type="domain" description="NFD4 C-terminal" evidence="8">
    <location>
        <begin position="333"/>
        <end position="549"/>
    </location>
</feature>
<proteinExistence type="predicted"/>
<evidence type="ECO:0000313" key="9">
    <source>
        <dbReference type="Proteomes" id="UP001652623"/>
    </source>
</evidence>
<keyword evidence="6" id="KW-0732">Signal</keyword>
<evidence type="ECO:0000256" key="4">
    <source>
        <dbReference type="ARBA" id="ARBA00023136"/>
    </source>
</evidence>
<gene>
    <name evidence="10" type="primary">LOC107428969</name>
</gene>
<dbReference type="RefSeq" id="XP_015895066.1">
    <property type="nucleotide sequence ID" value="XM_016039580.4"/>
</dbReference>
<dbReference type="GeneID" id="107428969"/>
<feature type="transmembrane region" description="Helical" evidence="5">
    <location>
        <begin position="99"/>
        <end position="122"/>
    </location>
</feature>
<dbReference type="KEGG" id="zju:107428969"/>
<dbReference type="Proteomes" id="UP001652623">
    <property type="component" value="Chromosome 5"/>
</dbReference>
<keyword evidence="2 5" id="KW-0812">Transmembrane</keyword>
<feature type="transmembrane region" description="Helical" evidence="5">
    <location>
        <begin position="57"/>
        <end position="79"/>
    </location>
</feature>
<feature type="transmembrane region" description="Helical" evidence="5">
    <location>
        <begin position="409"/>
        <end position="432"/>
    </location>
</feature>
<evidence type="ECO:0000313" key="10">
    <source>
        <dbReference type="RefSeq" id="XP_015895066.1"/>
    </source>
</evidence>
<protein>
    <submittedName>
        <fullName evidence="10">Protein NUCLEAR FUSION DEFECTIVE 4 isoform X1</fullName>
    </submittedName>
</protein>
<dbReference type="Gene3D" id="1.20.1250.20">
    <property type="entry name" value="MFS general substrate transporter like domains"/>
    <property type="match status" value="1"/>
</dbReference>
<dbReference type="Pfam" id="PF06813">
    <property type="entry name" value="Nodulin-like"/>
    <property type="match status" value="1"/>
</dbReference>
<feature type="domain" description="Nodulin-like" evidence="7">
    <location>
        <begin position="7"/>
        <end position="256"/>
    </location>
</feature>
<feature type="signal peptide" evidence="6">
    <location>
        <begin position="1"/>
        <end position="21"/>
    </location>
</feature>
<feature type="chain" id="PRO_5027595111" evidence="6">
    <location>
        <begin position="22"/>
        <end position="576"/>
    </location>
</feature>
<evidence type="ECO:0000256" key="5">
    <source>
        <dbReference type="SAM" id="Phobius"/>
    </source>
</evidence>
<keyword evidence="3 5" id="KW-1133">Transmembrane helix</keyword>
<dbReference type="InterPro" id="IPR036259">
    <property type="entry name" value="MFS_trans_sf"/>
</dbReference>
<feature type="transmembrane region" description="Helical" evidence="5">
    <location>
        <begin position="134"/>
        <end position="155"/>
    </location>
</feature>
<evidence type="ECO:0000256" key="6">
    <source>
        <dbReference type="SAM" id="SignalP"/>
    </source>
</evidence>
<evidence type="ECO:0000256" key="3">
    <source>
        <dbReference type="ARBA" id="ARBA00022989"/>
    </source>
</evidence>
<dbReference type="InterPro" id="IPR010658">
    <property type="entry name" value="Nodulin-like"/>
</dbReference>
<feature type="transmembrane region" description="Helical" evidence="5">
    <location>
        <begin position="239"/>
        <end position="260"/>
    </location>
</feature>
<feature type="transmembrane region" description="Helical" evidence="5">
    <location>
        <begin position="346"/>
        <end position="364"/>
    </location>
</feature>
<evidence type="ECO:0000259" key="7">
    <source>
        <dbReference type="Pfam" id="PF06813"/>
    </source>
</evidence>
<reference evidence="10" key="1">
    <citation type="submission" date="2025-08" db="UniProtKB">
        <authorList>
            <consortium name="RefSeq"/>
        </authorList>
    </citation>
    <scope>IDENTIFICATION</scope>
    <source>
        <tissue evidence="10">Seedling</tissue>
    </source>
</reference>
<accession>A0A6P4AE36</accession>
<keyword evidence="4 5" id="KW-0472">Membrane</keyword>
<evidence type="ECO:0000259" key="8">
    <source>
        <dbReference type="Pfam" id="PF23262"/>
    </source>
</evidence>
<name>A0A6P4AE36_ZIZJJ</name>
<dbReference type="InterPro" id="IPR056555">
    <property type="entry name" value="NFD4_C"/>
</dbReference>
<comment type="subcellular location">
    <subcellularLocation>
        <location evidence="1">Membrane</location>
        <topology evidence="1">Multi-pass membrane protein</topology>
    </subcellularLocation>
</comment>
<dbReference type="PANTHER" id="PTHR21576">
    <property type="entry name" value="UNCHARACTERIZED NODULIN-LIKE PROTEIN"/>
    <property type="match status" value="1"/>
</dbReference>
<organism evidence="9 10">
    <name type="scientific">Ziziphus jujuba</name>
    <name type="common">Chinese jujube</name>
    <name type="synonym">Ziziphus sativa</name>
    <dbReference type="NCBI Taxonomy" id="326968"/>
    <lineage>
        <taxon>Eukaryota</taxon>
        <taxon>Viridiplantae</taxon>
        <taxon>Streptophyta</taxon>
        <taxon>Embryophyta</taxon>
        <taxon>Tracheophyta</taxon>
        <taxon>Spermatophyta</taxon>
        <taxon>Magnoliopsida</taxon>
        <taxon>eudicotyledons</taxon>
        <taxon>Gunneridae</taxon>
        <taxon>Pentapetalae</taxon>
        <taxon>rosids</taxon>
        <taxon>fabids</taxon>
        <taxon>Rosales</taxon>
        <taxon>Rhamnaceae</taxon>
        <taxon>Paliureae</taxon>
        <taxon>Ziziphus</taxon>
    </lineage>
</organism>
<dbReference type="Pfam" id="PF23262">
    <property type="entry name" value="NFD4_C"/>
    <property type="match status" value="1"/>
</dbReference>
<feature type="transmembrane region" description="Helical" evidence="5">
    <location>
        <begin position="167"/>
        <end position="188"/>
    </location>
</feature>